<keyword evidence="2" id="KW-1185">Reference proteome</keyword>
<dbReference type="EMBL" id="JAMQKC010000009">
    <property type="protein sequence ID" value="MDC3417468.1"/>
    <property type="molecule type" value="Genomic_DNA"/>
</dbReference>
<accession>A0A9X3WEZ5</accession>
<proteinExistence type="predicted"/>
<protein>
    <submittedName>
        <fullName evidence="1">Uncharacterized protein</fullName>
    </submittedName>
</protein>
<comment type="caution">
    <text evidence="1">The sequence shown here is derived from an EMBL/GenBank/DDBJ whole genome shotgun (WGS) entry which is preliminary data.</text>
</comment>
<dbReference type="AlphaFoldDB" id="A0A9X3WEZ5"/>
<sequence length="56" mass="6523">MTQYIFVVDKLVDSTEIKVEATGMMDAFHKIKEIRNKIMEETSSIINIRFKGVLYP</sequence>
<gene>
    <name evidence="1" type="ORF">NC799_11230</name>
</gene>
<evidence type="ECO:0000313" key="2">
    <source>
        <dbReference type="Proteomes" id="UP001145069"/>
    </source>
</evidence>
<dbReference type="Proteomes" id="UP001145069">
    <property type="component" value="Unassembled WGS sequence"/>
</dbReference>
<evidence type="ECO:0000313" key="1">
    <source>
        <dbReference type="EMBL" id="MDC3417468.1"/>
    </source>
</evidence>
<name>A0A9X3WEZ5_9BACI</name>
<dbReference type="RefSeq" id="WP_272446533.1">
    <property type="nucleotide sequence ID" value="NZ_JAMQKC010000009.1"/>
</dbReference>
<organism evidence="1 2">
    <name type="scientific">Aquibacillus salsiterrae</name>
    <dbReference type="NCBI Taxonomy" id="2950439"/>
    <lineage>
        <taxon>Bacteria</taxon>
        <taxon>Bacillati</taxon>
        <taxon>Bacillota</taxon>
        <taxon>Bacilli</taxon>
        <taxon>Bacillales</taxon>
        <taxon>Bacillaceae</taxon>
        <taxon>Aquibacillus</taxon>
    </lineage>
</organism>
<reference evidence="1" key="1">
    <citation type="submission" date="2022-06" db="EMBL/GenBank/DDBJ databases">
        <title>Aquibacillus sp. a new bacterium isolated from soil saline samples.</title>
        <authorList>
            <person name="Galisteo C."/>
            <person name="De La Haba R."/>
            <person name="Sanchez-Porro C."/>
            <person name="Ventosa A."/>
        </authorList>
    </citation>
    <scope>NUCLEOTIDE SEQUENCE</scope>
    <source>
        <strain evidence="1">3ASR75-54</strain>
    </source>
</reference>